<dbReference type="RefSeq" id="WP_200684321.1">
    <property type="nucleotide sequence ID" value="NZ_JAEPRQ010000001.1"/>
</dbReference>
<dbReference type="Proteomes" id="UP000640485">
    <property type="component" value="Unassembled WGS sequence"/>
</dbReference>
<evidence type="ECO:0000313" key="7">
    <source>
        <dbReference type="Proteomes" id="UP000640485"/>
    </source>
</evidence>
<dbReference type="GO" id="GO:0003677">
    <property type="term" value="F:DNA binding"/>
    <property type="evidence" value="ECO:0007669"/>
    <property type="project" value="UniProtKB-UniRule"/>
</dbReference>
<proteinExistence type="predicted"/>
<evidence type="ECO:0000256" key="2">
    <source>
        <dbReference type="ARBA" id="ARBA00023125"/>
    </source>
</evidence>
<dbReference type="SUPFAM" id="SSF46689">
    <property type="entry name" value="Homeodomain-like"/>
    <property type="match status" value="1"/>
</dbReference>
<gene>
    <name evidence="6" type="ORF">JJJ17_05435</name>
</gene>
<dbReference type="Gene3D" id="1.10.357.10">
    <property type="entry name" value="Tetracycline Repressor, domain 2"/>
    <property type="match status" value="1"/>
</dbReference>
<evidence type="ECO:0000313" key="6">
    <source>
        <dbReference type="EMBL" id="MBK4215365.1"/>
    </source>
</evidence>
<organism evidence="6 7">
    <name type="scientific">Paracoccus caeni</name>
    <dbReference type="NCBI Taxonomy" id="657651"/>
    <lineage>
        <taxon>Bacteria</taxon>
        <taxon>Pseudomonadati</taxon>
        <taxon>Pseudomonadota</taxon>
        <taxon>Alphaproteobacteria</taxon>
        <taxon>Rhodobacterales</taxon>
        <taxon>Paracoccaceae</taxon>
        <taxon>Paracoccus</taxon>
    </lineage>
</organism>
<name>A0A934SDI1_9RHOB</name>
<keyword evidence="7" id="KW-1185">Reference proteome</keyword>
<evidence type="ECO:0000256" key="1">
    <source>
        <dbReference type="ARBA" id="ARBA00023015"/>
    </source>
</evidence>
<accession>A0A934SDI1</accession>
<dbReference type="SUPFAM" id="SSF48498">
    <property type="entry name" value="Tetracyclin repressor-like, C-terminal domain"/>
    <property type="match status" value="1"/>
</dbReference>
<dbReference type="InterPro" id="IPR009057">
    <property type="entry name" value="Homeodomain-like_sf"/>
</dbReference>
<dbReference type="Pfam" id="PF13305">
    <property type="entry name" value="TetR_C_33"/>
    <property type="match status" value="1"/>
</dbReference>
<protein>
    <submittedName>
        <fullName evidence="6">TetR/AcrR family transcriptional regulator</fullName>
    </submittedName>
</protein>
<dbReference type="EMBL" id="JAEPRQ010000001">
    <property type="protein sequence ID" value="MBK4215365.1"/>
    <property type="molecule type" value="Genomic_DNA"/>
</dbReference>
<keyword evidence="2 4" id="KW-0238">DNA-binding</keyword>
<dbReference type="InterPro" id="IPR025996">
    <property type="entry name" value="MT1864/Rv1816-like_C"/>
</dbReference>
<keyword evidence="1" id="KW-0805">Transcription regulation</keyword>
<reference evidence="6" key="1">
    <citation type="submission" date="2021-01" db="EMBL/GenBank/DDBJ databases">
        <title>Paracoccus amoyensis sp. nov., isolated from the surface seawater along the coast of Xiamen Island, China.</title>
        <authorList>
            <person name="Lyu L."/>
        </authorList>
    </citation>
    <scope>NUCLEOTIDE SEQUENCE</scope>
    <source>
        <strain evidence="6">MJ17</strain>
    </source>
</reference>
<sequence length="192" mass="21103">MNPSINTGRGDVREALILAGIELLDEQATEGLSLRRIAARAGVSHAAPAHYFDGLPGLRHAIAQRGFVLFAAALATARDDQRLRHSFEKLEAICLSYIQFAANRMSLFRLMFDELRTPSPDLSKVATRSYLILQEASAPYSKGTAPDEFETTLWAMTHGYASLELGRERPPSAPFKAPAFSEMLNNLIARNG</sequence>
<keyword evidence="3" id="KW-0804">Transcription</keyword>
<comment type="caution">
    <text evidence="6">The sequence shown here is derived from an EMBL/GenBank/DDBJ whole genome shotgun (WGS) entry which is preliminary data.</text>
</comment>
<dbReference type="Pfam" id="PF00440">
    <property type="entry name" value="TetR_N"/>
    <property type="match status" value="1"/>
</dbReference>
<feature type="domain" description="HTH tetR-type" evidence="5">
    <location>
        <begin position="10"/>
        <end position="70"/>
    </location>
</feature>
<dbReference type="AlphaFoldDB" id="A0A934SDI1"/>
<evidence type="ECO:0000256" key="3">
    <source>
        <dbReference type="ARBA" id="ARBA00023163"/>
    </source>
</evidence>
<feature type="DNA-binding region" description="H-T-H motif" evidence="4">
    <location>
        <begin position="33"/>
        <end position="52"/>
    </location>
</feature>
<dbReference type="PROSITE" id="PS50977">
    <property type="entry name" value="HTH_TETR_2"/>
    <property type="match status" value="1"/>
</dbReference>
<evidence type="ECO:0000259" key="5">
    <source>
        <dbReference type="PROSITE" id="PS50977"/>
    </source>
</evidence>
<dbReference type="InterPro" id="IPR001647">
    <property type="entry name" value="HTH_TetR"/>
</dbReference>
<dbReference type="InterPro" id="IPR036271">
    <property type="entry name" value="Tet_transcr_reg_TetR-rel_C_sf"/>
</dbReference>
<evidence type="ECO:0000256" key="4">
    <source>
        <dbReference type="PROSITE-ProRule" id="PRU00335"/>
    </source>
</evidence>